<evidence type="ECO:0000259" key="3">
    <source>
        <dbReference type="Pfam" id="PF12849"/>
    </source>
</evidence>
<keyword evidence="1 2" id="KW-0732">Signal</keyword>
<dbReference type="SUPFAM" id="SSF53850">
    <property type="entry name" value="Periplasmic binding protein-like II"/>
    <property type="match status" value="1"/>
</dbReference>
<feature type="chain" id="PRO_5014780456" evidence="2">
    <location>
        <begin position="26"/>
        <end position="492"/>
    </location>
</feature>
<dbReference type="AlphaFoldDB" id="A0A2N0H3E1"/>
<dbReference type="PANTHER" id="PTHR30570:SF6">
    <property type="entry name" value="PHOSPHATE-BINDING PROTEIN PSTS"/>
    <property type="match status" value="1"/>
</dbReference>
<dbReference type="InterPro" id="IPR050811">
    <property type="entry name" value="Phosphate_ABC_transporter"/>
</dbReference>
<sequence length="492" mass="52835">MRQSHTMISKAISFALLLAPAAAQASTCATDWLESRVPSSIGDPAMGPAMDRLLSAYAKANPKLRRPDVWTHKSADSAMPSLMFAKADMGPITRAFSPAELAPYDHQYRGDMMKAPFVVTIGRLADRSATIAVNKRPDAPLPERVRKFLDFALSDKGQDALAGLPGLKLLGASERLAERAKLQGFVAPLDPGLPAYRPVAGLSGVIRSVGSDGMKDLVDGWECRFAVLQPGVSKGERWEHFGTLNGFHAMLAEEADLAPMGRELWPQEAAAWRSVFASPSPVEIRVARGGFNTPQRTTAQAIFVHPDNPLRAVTLAQLRGVFGANPTITRWGQLGLTGDWAERPIVVRMPPRVAPNAVSFQMLLGMAGWNAAAREAPIQPTAQAVLGDPGAIAFGGLEEGLPGLRALDVARDGAQPPVAMNADNAASGRYPLTRFMYIRLANGKPSAATLQFLRYVLSREGQERVRYSGYFPLTAGEAAQELAKLTALEAVP</sequence>
<evidence type="ECO:0000256" key="2">
    <source>
        <dbReference type="SAM" id="SignalP"/>
    </source>
</evidence>
<gene>
    <name evidence="4" type="ORF">B0I00_3251</name>
</gene>
<dbReference type="PANTHER" id="PTHR30570">
    <property type="entry name" value="PERIPLASMIC PHOSPHATE BINDING COMPONENT OF PHOSPHATE ABC TRANSPORTER"/>
    <property type="match status" value="1"/>
</dbReference>
<accession>A0A2N0H3E1</accession>
<protein>
    <submittedName>
        <fullName evidence="4">ABC-type phosphate transport system substrate-binding protein</fullName>
    </submittedName>
</protein>
<dbReference type="EMBL" id="PHUF01000007">
    <property type="protein sequence ID" value="PKB13451.1"/>
    <property type="molecule type" value="Genomic_DNA"/>
</dbReference>
<dbReference type="Gene3D" id="3.40.190.10">
    <property type="entry name" value="Periplasmic binding protein-like II"/>
    <property type="match status" value="3"/>
</dbReference>
<feature type="signal peptide" evidence="2">
    <location>
        <begin position="1"/>
        <end position="25"/>
    </location>
</feature>
<name>A0A2N0H3E1_9SPHN</name>
<feature type="domain" description="PBP" evidence="3">
    <location>
        <begin position="206"/>
        <end position="460"/>
    </location>
</feature>
<dbReference type="Pfam" id="PF12849">
    <property type="entry name" value="PBP_like_2"/>
    <property type="match status" value="1"/>
</dbReference>
<reference evidence="4 5" key="1">
    <citation type="submission" date="2017-11" db="EMBL/GenBank/DDBJ databases">
        <title>Genomic Encyclopedia of Type Strains, Phase III (KMG-III): the genomes of soil and plant-associated and newly described type strains.</title>
        <authorList>
            <person name="Whitman W."/>
        </authorList>
    </citation>
    <scope>NUCLEOTIDE SEQUENCE [LARGE SCALE GENOMIC DNA]</scope>
    <source>
        <strain evidence="4 5">CGMCC 1.12274</strain>
    </source>
</reference>
<comment type="caution">
    <text evidence="4">The sequence shown here is derived from an EMBL/GenBank/DDBJ whole genome shotgun (WGS) entry which is preliminary data.</text>
</comment>
<evidence type="ECO:0000313" key="5">
    <source>
        <dbReference type="Proteomes" id="UP000232587"/>
    </source>
</evidence>
<dbReference type="Proteomes" id="UP000232587">
    <property type="component" value="Unassembled WGS sequence"/>
</dbReference>
<dbReference type="InterPro" id="IPR024370">
    <property type="entry name" value="PBP_domain"/>
</dbReference>
<keyword evidence="5" id="KW-1185">Reference proteome</keyword>
<proteinExistence type="predicted"/>
<evidence type="ECO:0000256" key="1">
    <source>
        <dbReference type="ARBA" id="ARBA00022729"/>
    </source>
</evidence>
<evidence type="ECO:0000313" key="4">
    <source>
        <dbReference type="EMBL" id="PKB13451.1"/>
    </source>
</evidence>
<organism evidence="4 5">
    <name type="scientific">Novosphingobium kunmingense</name>
    <dbReference type="NCBI Taxonomy" id="1211806"/>
    <lineage>
        <taxon>Bacteria</taxon>
        <taxon>Pseudomonadati</taxon>
        <taxon>Pseudomonadota</taxon>
        <taxon>Alphaproteobacteria</taxon>
        <taxon>Sphingomonadales</taxon>
        <taxon>Sphingomonadaceae</taxon>
        <taxon>Novosphingobium</taxon>
    </lineage>
</organism>